<keyword evidence="5" id="KW-0479">Metal-binding</keyword>
<keyword evidence="7" id="KW-0067">ATP-binding</keyword>
<dbReference type="PANTHER" id="PTHR33571:SF12">
    <property type="entry name" value="BSL3053 PROTEIN"/>
    <property type="match status" value="1"/>
</dbReference>
<dbReference type="InterPro" id="IPR052038">
    <property type="entry name" value="Type-VII_TA_antitoxin"/>
</dbReference>
<keyword evidence="2" id="KW-1277">Toxin-antitoxin system</keyword>
<proteinExistence type="inferred from homology"/>
<keyword evidence="12" id="KW-1185">Reference proteome</keyword>
<dbReference type="GO" id="GO:0046872">
    <property type="term" value="F:metal ion binding"/>
    <property type="evidence" value="ECO:0007669"/>
    <property type="project" value="UniProtKB-KW"/>
</dbReference>
<dbReference type="InterPro" id="IPR002934">
    <property type="entry name" value="Polymerase_NTP_transf_dom"/>
</dbReference>
<evidence type="ECO:0000256" key="2">
    <source>
        <dbReference type="ARBA" id="ARBA00022649"/>
    </source>
</evidence>
<dbReference type="SUPFAM" id="SSF81301">
    <property type="entry name" value="Nucleotidyltransferase"/>
    <property type="match status" value="1"/>
</dbReference>
<gene>
    <name evidence="11" type="ORF">OQZ29_01815</name>
</gene>
<evidence type="ECO:0000256" key="4">
    <source>
        <dbReference type="ARBA" id="ARBA00022695"/>
    </source>
</evidence>
<evidence type="ECO:0000256" key="6">
    <source>
        <dbReference type="ARBA" id="ARBA00022741"/>
    </source>
</evidence>
<reference evidence="11" key="1">
    <citation type="submission" date="2022-11" db="EMBL/GenBank/DDBJ databases">
        <authorList>
            <person name="Graham C."/>
            <person name="Newman J.D."/>
        </authorList>
    </citation>
    <scope>NUCLEOTIDE SEQUENCE</scope>
    <source>
        <strain evidence="11">DSM 19486</strain>
    </source>
</reference>
<dbReference type="Gene3D" id="3.30.460.10">
    <property type="entry name" value="Beta Polymerase, domain 2"/>
    <property type="match status" value="1"/>
</dbReference>
<comment type="cofactor">
    <cofactor evidence="1">
        <name>Mg(2+)</name>
        <dbReference type="ChEBI" id="CHEBI:18420"/>
    </cofactor>
</comment>
<evidence type="ECO:0000313" key="11">
    <source>
        <dbReference type="EMBL" id="MCX3263459.1"/>
    </source>
</evidence>
<keyword evidence="4" id="KW-0548">Nucleotidyltransferase</keyword>
<keyword evidence="8" id="KW-0460">Magnesium</keyword>
<dbReference type="CDD" id="cd05403">
    <property type="entry name" value="NT_KNTase_like"/>
    <property type="match status" value="1"/>
</dbReference>
<protein>
    <submittedName>
        <fullName evidence="11">Nucleotidyltransferase family protein</fullName>
    </submittedName>
</protein>
<accession>A0A9X3I7Y6</accession>
<evidence type="ECO:0000259" key="10">
    <source>
        <dbReference type="Pfam" id="PF01909"/>
    </source>
</evidence>
<dbReference type="AlphaFoldDB" id="A0A9X3I7Y6"/>
<name>A0A9X3I7Y6_9SPHI</name>
<evidence type="ECO:0000256" key="7">
    <source>
        <dbReference type="ARBA" id="ARBA00022840"/>
    </source>
</evidence>
<evidence type="ECO:0000256" key="9">
    <source>
        <dbReference type="ARBA" id="ARBA00038276"/>
    </source>
</evidence>
<evidence type="ECO:0000256" key="3">
    <source>
        <dbReference type="ARBA" id="ARBA00022679"/>
    </source>
</evidence>
<keyword evidence="6" id="KW-0547">Nucleotide-binding</keyword>
<comment type="caution">
    <text evidence="11">The sequence shown here is derived from an EMBL/GenBank/DDBJ whole genome shotgun (WGS) entry which is preliminary data.</text>
</comment>
<comment type="similarity">
    <text evidence="9">Belongs to the MntA antitoxin family.</text>
</comment>
<dbReference type="RefSeq" id="WP_010602420.1">
    <property type="nucleotide sequence ID" value="NZ_JAPJUH010000001.1"/>
</dbReference>
<dbReference type="Proteomes" id="UP001142592">
    <property type="component" value="Unassembled WGS sequence"/>
</dbReference>
<evidence type="ECO:0000256" key="5">
    <source>
        <dbReference type="ARBA" id="ARBA00022723"/>
    </source>
</evidence>
<keyword evidence="3" id="KW-0808">Transferase</keyword>
<evidence type="ECO:0000313" key="12">
    <source>
        <dbReference type="Proteomes" id="UP001142592"/>
    </source>
</evidence>
<dbReference type="InterPro" id="IPR043519">
    <property type="entry name" value="NT_sf"/>
</dbReference>
<dbReference type="Pfam" id="PF01909">
    <property type="entry name" value="NTP_transf_2"/>
    <property type="match status" value="1"/>
</dbReference>
<dbReference type="PANTHER" id="PTHR33571">
    <property type="entry name" value="SSL8005 PROTEIN"/>
    <property type="match status" value="1"/>
</dbReference>
<organism evidence="11 12">
    <name type="scientific">Pedobacter agri</name>
    <dbReference type="NCBI Taxonomy" id="454586"/>
    <lineage>
        <taxon>Bacteria</taxon>
        <taxon>Pseudomonadati</taxon>
        <taxon>Bacteroidota</taxon>
        <taxon>Sphingobacteriia</taxon>
        <taxon>Sphingobacteriales</taxon>
        <taxon>Sphingobacteriaceae</taxon>
        <taxon>Pedobacter</taxon>
    </lineage>
</organism>
<feature type="domain" description="Polymerase nucleotidyl transferase" evidence="10">
    <location>
        <begin position="22"/>
        <end position="96"/>
    </location>
</feature>
<sequence>MAIKVNTKAILFRQLQMNAEKIKSFGVSKLGVFGSFTTNEVNDHSDIDFLVEFDPTKKSFDNFIDLSYYLEELLNRKVEIVTPQSLSKHIGPHILKQTQYVSI</sequence>
<evidence type="ECO:0000256" key="1">
    <source>
        <dbReference type="ARBA" id="ARBA00001946"/>
    </source>
</evidence>
<dbReference type="GO" id="GO:0005524">
    <property type="term" value="F:ATP binding"/>
    <property type="evidence" value="ECO:0007669"/>
    <property type="project" value="UniProtKB-KW"/>
</dbReference>
<evidence type="ECO:0000256" key="8">
    <source>
        <dbReference type="ARBA" id="ARBA00022842"/>
    </source>
</evidence>
<dbReference type="EMBL" id="JAPJUH010000001">
    <property type="protein sequence ID" value="MCX3263459.1"/>
    <property type="molecule type" value="Genomic_DNA"/>
</dbReference>
<dbReference type="GO" id="GO:0016779">
    <property type="term" value="F:nucleotidyltransferase activity"/>
    <property type="evidence" value="ECO:0007669"/>
    <property type="project" value="UniProtKB-KW"/>
</dbReference>